<dbReference type="InterPro" id="IPR012951">
    <property type="entry name" value="BBE"/>
</dbReference>
<evidence type="ECO:0000256" key="3">
    <source>
        <dbReference type="SAM" id="SignalP"/>
    </source>
</evidence>
<dbReference type="PROSITE" id="PS51387">
    <property type="entry name" value="FAD_PCMH"/>
    <property type="match status" value="1"/>
</dbReference>
<dbReference type="Gene3D" id="3.30.465.10">
    <property type="match status" value="2"/>
</dbReference>
<proteinExistence type="inferred from homology"/>
<dbReference type="KEGG" id="psco:LY89DRAFT_650788"/>
<keyword evidence="3" id="KW-0732">Signal</keyword>
<dbReference type="Pfam" id="PF08031">
    <property type="entry name" value="BBE"/>
    <property type="match status" value="1"/>
</dbReference>
<evidence type="ECO:0000313" key="6">
    <source>
        <dbReference type="Proteomes" id="UP000070700"/>
    </source>
</evidence>
<dbReference type="Pfam" id="PF01565">
    <property type="entry name" value="FAD_binding_4"/>
    <property type="match status" value="1"/>
</dbReference>
<evidence type="ECO:0000256" key="1">
    <source>
        <dbReference type="ARBA" id="ARBA00005466"/>
    </source>
</evidence>
<evidence type="ECO:0000313" key="5">
    <source>
        <dbReference type="EMBL" id="KUJ13782.1"/>
    </source>
</evidence>
<protein>
    <submittedName>
        <fullName evidence="5">FAD binding domain-containing protein</fullName>
    </submittedName>
</protein>
<dbReference type="GO" id="GO:0071949">
    <property type="term" value="F:FAD binding"/>
    <property type="evidence" value="ECO:0007669"/>
    <property type="project" value="InterPro"/>
</dbReference>
<dbReference type="GO" id="GO:0016491">
    <property type="term" value="F:oxidoreductase activity"/>
    <property type="evidence" value="ECO:0007669"/>
    <property type="project" value="UniProtKB-KW"/>
</dbReference>
<evidence type="ECO:0000259" key="4">
    <source>
        <dbReference type="PROSITE" id="PS51387"/>
    </source>
</evidence>
<dbReference type="InParanoid" id="A0A194X1R4"/>
<dbReference type="InterPro" id="IPR016166">
    <property type="entry name" value="FAD-bd_PCMH"/>
</dbReference>
<dbReference type="InterPro" id="IPR006094">
    <property type="entry name" value="Oxid_FAD_bind_N"/>
</dbReference>
<feature type="domain" description="FAD-binding PCMH-type" evidence="4">
    <location>
        <begin position="125"/>
        <end position="308"/>
    </location>
</feature>
<keyword evidence="2" id="KW-0560">Oxidoreductase</keyword>
<feature type="signal peptide" evidence="3">
    <location>
        <begin position="1"/>
        <end position="18"/>
    </location>
</feature>
<dbReference type="InterPro" id="IPR036318">
    <property type="entry name" value="FAD-bd_PCMH-like_sf"/>
</dbReference>
<accession>A0A194X1R4</accession>
<feature type="chain" id="PRO_5008267716" evidence="3">
    <location>
        <begin position="19"/>
        <end position="595"/>
    </location>
</feature>
<dbReference type="OrthoDB" id="9983560at2759"/>
<keyword evidence="6" id="KW-1185">Reference proteome</keyword>
<dbReference type="AlphaFoldDB" id="A0A194X1R4"/>
<name>A0A194X1R4_MOLSC</name>
<dbReference type="Proteomes" id="UP000070700">
    <property type="component" value="Unassembled WGS sequence"/>
</dbReference>
<dbReference type="GeneID" id="28821850"/>
<dbReference type="InterPro" id="IPR050432">
    <property type="entry name" value="FAD-linked_Oxidoreductases_BP"/>
</dbReference>
<evidence type="ECO:0000256" key="2">
    <source>
        <dbReference type="ARBA" id="ARBA00023002"/>
    </source>
</evidence>
<comment type="similarity">
    <text evidence="1">Belongs to the oxygen-dependent FAD-linked oxidoreductase family.</text>
</comment>
<sequence length="595" mass="65536">MLLFKVTLLFSLFALAPAAPTFNDPGYNCRPGQSCWPSWQQWQQLNHTLDGHLYQTIPMGAPCYPNSPDYDPTACASVESNYTDGISRGAYYGQTYWPNWEACGSSGCSLLTSDPADTLYPTCSLGRLATYYVDVRNASHISTALKFAQSHNIRVSVKNTGHDFFGRSSVPNSLAIWTHNLKNLDFYQNFTASNCPSANGQNVGEMGAGVIAGDAYRFFGSHGMDVTGGYEESVGIAGGFGQGGGVGDFTTTYGLMVDNAVEFEVVTADGQVRIINECNDPDLFWAMRGGGGGTFAVLTKFRVQVYPSVPIHTYNFVASFTGTNVSQQEALRTVLTAHANHQIEWSAELITGQGDYFPNGVSMDIVLPYNDDGSKLKNATAAFAQFVSDLPNVNIAQNNYTTYATYVDYLSYSIADAKATEPAGIFSLLASRLMPRQLFTAPESVDSLVDGVITGIETARTYLNRTAAQIVFETPISTPDLDHKTSALPAWREALWHVIHVGEWEEPLSPTDLEATTEGFLEMLEPLKELTPSGGAYFNEAHYGEPEWEETFFGSNYERLVEVKGRYDPTHLFDCWKCVGWRGENDPFYSCYQKW</sequence>
<dbReference type="SUPFAM" id="SSF56176">
    <property type="entry name" value="FAD-binding/transporter-associated domain-like"/>
    <property type="match status" value="1"/>
</dbReference>
<organism evidence="5 6">
    <name type="scientific">Mollisia scopiformis</name>
    <name type="common">Conifer needle endophyte fungus</name>
    <name type="synonym">Phialocephala scopiformis</name>
    <dbReference type="NCBI Taxonomy" id="149040"/>
    <lineage>
        <taxon>Eukaryota</taxon>
        <taxon>Fungi</taxon>
        <taxon>Dikarya</taxon>
        <taxon>Ascomycota</taxon>
        <taxon>Pezizomycotina</taxon>
        <taxon>Leotiomycetes</taxon>
        <taxon>Helotiales</taxon>
        <taxon>Mollisiaceae</taxon>
        <taxon>Mollisia</taxon>
    </lineage>
</organism>
<dbReference type="RefSeq" id="XP_018068137.1">
    <property type="nucleotide sequence ID" value="XM_018212124.1"/>
</dbReference>
<dbReference type="PANTHER" id="PTHR13878">
    <property type="entry name" value="GULONOLACTONE OXIDASE"/>
    <property type="match status" value="1"/>
</dbReference>
<gene>
    <name evidence="5" type="ORF">LY89DRAFT_650788</name>
</gene>
<dbReference type="InterPro" id="IPR016169">
    <property type="entry name" value="FAD-bd_PCMH_sub2"/>
</dbReference>
<reference evidence="5 6" key="1">
    <citation type="submission" date="2015-10" db="EMBL/GenBank/DDBJ databases">
        <title>Full genome of DAOMC 229536 Phialocephala scopiformis, a fungal endophyte of spruce producing the potent anti-insectan compound rugulosin.</title>
        <authorList>
            <consortium name="DOE Joint Genome Institute"/>
            <person name="Walker A.K."/>
            <person name="Frasz S.L."/>
            <person name="Seifert K.A."/>
            <person name="Miller J.D."/>
            <person name="Mondo S.J."/>
            <person name="Labutti K."/>
            <person name="Lipzen A."/>
            <person name="Dockter R."/>
            <person name="Kennedy M."/>
            <person name="Grigoriev I.V."/>
            <person name="Spatafora J.W."/>
        </authorList>
    </citation>
    <scope>NUCLEOTIDE SEQUENCE [LARGE SCALE GENOMIC DNA]</scope>
    <source>
        <strain evidence="5 6">CBS 120377</strain>
    </source>
</reference>
<dbReference type="EMBL" id="KQ947421">
    <property type="protein sequence ID" value="KUJ13782.1"/>
    <property type="molecule type" value="Genomic_DNA"/>
</dbReference>
<dbReference type="PANTHER" id="PTHR13878:SF91">
    <property type="entry name" value="FAD BINDING DOMAIN PROTEIN (AFU_ORTHOLOGUE AFUA_6G12070)-RELATED"/>
    <property type="match status" value="1"/>
</dbReference>